<protein>
    <submittedName>
        <fullName evidence="1">Uncharacterized protein</fullName>
    </submittedName>
</protein>
<proteinExistence type="predicted"/>
<feature type="non-terminal residue" evidence="1">
    <location>
        <position position="1"/>
    </location>
</feature>
<name>A0A812R5Y3_9DINO</name>
<comment type="caution">
    <text evidence="1">The sequence shown here is derived from an EMBL/GenBank/DDBJ whole genome shotgun (WGS) entry which is preliminary data.</text>
</comment>
<dbReference type="Proteomes" id="UP000604046">
    <property type="component" value="Unassembled WGS sequence"/>
</dbReference>
<accession>A0A812R5Y3</accession>
<keyword evidence="2" id="KW-1185">Reference proteome</keyword>
<evidence type="ECO:0000313" key="2">
    <source>
        <dbReference type="Proteomes" id="UP000604046"/>
    </source>
</evidence>
<dbReference type="EMBL" id="CAJNDS010002305">
    <property type="protein sequence ID" value="CAE7423338.1"/>
    <property type="molecule type" value="Genomic_DNA"/>
</dbReference>
<organism evidence="1 2">
    <name type="scientific">Symbiodinium natans</name>
    <dbReference type="NCBI Taxonomy" id="878477"/>
    <lineage>
        <taxon>Eukaryota</taxon>
        <taxon>Sar</taxon>
        <taxon>Alveolata</taxon>
        <taxon>Dinophyceae</taxon>
        <taxon>Suessiales</taxon>
        <taxon>Symbiodiniaceae</taxon>
        <taxon>Symbiodinium</taxon>
    </lineage>
</organism>
<evidence type="ECO:0000313" key="1">
    <source>
        <dbReference type="EMBL" id="CAE7423338.1"/>
    </source>
</evidence>
<dbReference type="AlphaFoldDB" id="A0A812R5Y3"/>
<dbReference type="OrthoDB" id="435561at2759"/>
<reference evidence="1" key="1">
    <citation type="submission" date="2021-02" db="EMBL/GenBank/DDBJ databases">
        <authorList>
            <person name="Dougan E. K."/>
            <person name="Rhodes N."/>
            <person name="Thang M."/>
            <person name="Chan C."/>
        </authorList>
    </citation>
    <scope>NUCLEOTIDE SEQUENCE</scope>
</reference>
<gene>
    <name evidence="1" type="ORF">SNAT2548_LOCUS23025</name>
</gene>
<feature type="non-terminal residue" evidence="1">
    <location>
        <position position="111"/>
    </location>
</feature>
<sequence>VRAQLPLTSAAPQMVPQGELNEDEFGAVRDALRVSEASALARLRGRRLSAVQLSQLMDDAARSGFRRKLLRLCIDGLAEAGVAVGWDEDAPSSNASFAGAPLDGALRTAVE</sequence>